<keyword evidence="2" id="KW-1185">Reference proteome</keyword>
<accession>A0ACC0PSX0</accession>
<reference evidence="1" key="1">
    <citation type="submission" date="2022-02" db="EMBL/GenBank/DDBJ databases">
        <title>Plant Genome Project.</title>
        <authorList>
            <person name="Zhang R.-G."/>
        </authorList>
    </citation>
    <scope>NUCLEOTIDE SEQUENCE</scope>
    <source>
        <strain evidence="1">AT1</strain>
    </source>
</reference>
<protein>
    <submittedName>
        <fullName evidence="1">Uncharacterized protein</fullName>
    </submittedName>
</protein>
<dbReference type="Proteomes" id="UP001062846">
    <property type="component" value="Chromosome 2"/>
</dbReference>
<name>A0ACC0PSX0_RHOML</name>
<organism evidence="1 2">
    <name type="scientific">Rhododendron molle</name>
    <name type="common">Chinese azalea</name>
    <name type="synonym">Azalea mollis</name>
    <dbReference type="NCBI Taxonomy" id="49168"/>
    <lineage>
        <taxon>Eukaryota</taxon>
        <taxon>Viridiplantae</taxon>
        <taxon>Streptophyta</taxon>
        <taxon>Embryophyta</taxon>
        <taxon>Tracheophyta</taxon>
        <taxon>Spermatophyta</taxon>
        <taxon>Magnoliopsida</taxon>
        <taxon>eudicotyledons</taxon>
        <taxon>Gunneridae</taxon>
        <taxon>Pentapetalae</taxon>
        <taxon>asterids</taxon>
        <taxon>Ericales</taxon>
        <taxon>Ericaceae</taxon>
        <taxon>Ericoideae</taxon>
        <taxon>Rhodoreae</taxon>
        <taxon>Rhododendron</taxon>
    </lineage>
</organism>
<evidence type="ECO:0000313" key="2">
    <source>
        <dbReference type="Proteomes" id="UP001062846"/>
    </source>
</evidence>
<sequence>MGELVESVTPLTAPLSRTLPFREDCWSEEATSTLVDSWGRRYLDLNRGNLRQKDWQEVADAVNARHGHTKKTRRTDVQCKNRIDTLKKKYKVEKARVSDSDGAVPSPWPFFDRLDVLIGPAAAGKKVSPSPPLALPLPYRKPAPVAVVLPQKRPAPGSGPVPVVSDSYFRRNYSAVAAAAAAEEEEEGSEDLETSEESGGGGWRKLGDGGEAEGMRQLARAIERFGEIYQRVEGEKQRQMIELEKQRMQFAKDLEVQRMQLFMDTQVQLEKIKQAKRSSSNGRYKVYDYIYNTVNGVLDMCPDVGYIIISYVMALVVVYFHMHMRSRGRTFDEILTSDVEQWLLVVGWICCFTCLLNDIHLQLATGKDFRGRR</sequence>
<dbReference type="EMBL" id="CM046389">
    <property type="protein sequence ID" value="KAI8567883.1"/>
    <property type="molecule type" value="Genomic_DNA"/>
</dbReference>
<gene>
    <name evidence="1" type="ORF">RHMOL_Rhmol02G0156000</name>
</gene>
<comment type="caution">
    <text evidence="1">The sequence shown here is derived from an EMBL/GenBank/DDBJ whole genome shotgun (WGS) entry which is preliminary data.</text>
</comment>
<evidence type="ECO:0000313" key="1">
    <source>
        <dbReference type="EMBL" id="KAI8567883.1"/>
    </source>
</evidence>
<proteinExistence type="predicted"/>